<feature type="signal peptide" evidence="1">
    <location>
        <begin position="1"/>
        <end position="35"/>
    </location>
</feature>
<dbReference type="PANTHER" id="PTHR37957:SF1">
    <property type="entry name" value="PHYTASE-LIKE DOMAIN-CONTAINING PROTEIN"/>
    <property type="match status" value="1"/>
</dbReference>
<dbReference type="AlphaFoldDB" id="A0A7T7L275"/>
<dbReference type="EMBL" id="CP066831">
    <property type="protein sequence ID" value="QQM45084.1"/>
    <property type="molecule type" value="Genomic_DNA"/>
</dbReference>
<feature type="domain" description="Phytase-like" evidence="2">
    <location>
        <begin position="74"/>
        <end position="413"/>
    </location>
</feature>
<sequence length="446" mass="47224">MSPYVAGRRSVHRSVAAGVPLALLAALTVAGTAVGAPSGEARVTGSATLGDIPLGTFSNTLLPGTVGDDRGVDLGGIGSDIYPAGRKGEFWTVTDRGPNGQIKVAGEKRRTFPVPGFDPAIVKIRVSGHTVKVLDAIPITTSSGKPVTGLSNQKGRDEAPYSYDAKTPLSYNPNGLDTEGIVRAQDGSFWLVDEYGPSLIHVSARGTILTRYVPKGLALKGADYRVVEALPAVLLHRKINRGFEGLAQLPGGDLVMAVQSPLSLPDTDAGEASLTTRLLRFSTKKRAVTAEYAYRFDPVNVVDPSEDDTSELKISSVVAVGRDRLLVEERTDKAARLQVVKLTRAADILGDKWDDDTTSPSLEQLDDPAASGVPVLRKRLVVDLGAVKGVPGKIEGVARVDHDTLALINDNDFGMTDGPEAFDAQGRLVDSGIETTVTYVRLPRGI</sequence>
<dbReference type="PANTHER" id="PTHR37957">
    <property type="entry name" value="BLR7070 PROTEIN"/>
    <property type="match status" value="1"/>
</dbReference>
<evidence type="ECO:0000313" key="3">
    <source>
        <dbReference type="EMBL" id="QQM45084.1"/>
    </source>
</evidence>
<feature type="chain" id="PRO_5033057280" evidence="1">
    <location>
        <begin position="36"/>
        <end position="446"/>
    </location>
</feature>
<organism evidence="3 4">
    <name type="scientific">Streptomyces liliifuscus</name>
    <dbReference type="NCBI Taxonomy" id="2797636"/>
    <lineage>
        <taxon>Bacteria</taxon>
        <taxon>Bacillati</taxon>
        <taxon>Actinomycetota</taxon>
        <taxon>Actinomycetes</taxon>
        <taxon>Kitasatosporales</taxon>
        <taxon>Streptomycetaceae</taxon>
        <taxon>Streptomyces</taxon>
    </lineage>
</organism>
<dbReference type="KEGG" id="slf:JEQ17_40600"/>
<name>A0A7T7L275_9ACTN</name>
<reference evidence="3 4" key="1">
    <citation type="submission" date="2020-12" db="EMBL/GenBank/DDBJ databases">
        <title>A novel species.</title>
        <authorList>
            <person name="Li K."/>
        </authorList>
    </citation>
    <scope>NUCLEOTIDE SEQUENCE [LARGE SCALE GENOMIC DNA]</scope>
    <source>
        <strain evidence="3 4">ZYC-3</strain>
    </source>
</reference>
<evidence type="ECO:0000256" key="1">
    <source>
        <dbReference type="SAM" id="SignalP"/>
    </source>
</evidence>
<keyword evidence="1" id="KW-0732">Signal</keyword>
<evidence type="ECO:0000313" key="4">
    <source>
        <dbReference type="Proteomes" id="UP000595636"/>
    </source>
</evidence>
<proteinExistence type="predicted"/>
<dbReference type="InterPro" id="IPR027372">
    <property type="entry name" value="Phytase-like_dom"/>
</dbReference>
<accession>A0A7T7L275</accession>
<dbReference type="Pfam" id="PF13449">
    <property type="entry name" value="Phytase-like"/>
    <property type="match status" value="1"/>
</dbReference>
<dbReference type="Proteomes" id="UP000595636">
    <property type="component" value="Chromosome"/>
</dbReference>
<evidence type="ECO:0000259" key="2">
    <source>
        <dbReference type="Pfam" id="PF13449"/>
    </source>
</evidence>
<gene>
    <name evidence="3" type="ORF">JEQ17_40600</name>
</gene>
<dbReference type="RefSeq" id="WP_200399894.1">
    <property type="nucleotide sequence ID" value="NZ_CP066831.1"/>
</dbReference>
<protein>
    <submittedName>
        <fullName evidence="3">Esterase-like activity of phytase family protein</fullName>
    </submittedName>
</protein>
<keyword evidence="4" id="KW-1185">Reference proteome</keyword>